<accession>A0A7W7QD34</accession>
<dbReference type="RefSeq" id="WP_184815342.1">
    <property type="nucleotide sequence ID" value="NZ_JACHJQ010000009.1"/>
</dbReference>
<gene>
    <name evidence="1" type="ORF">FHR82_007595</name>
</gene>
<comment type="caution">
    <text evidence="1">The sequence shown here is derived from an EMBL/GenBank/DDBJ whole genome shotgun (WGS) entry which is preliminary data.</text>
</comment>
<dbReference type="EMBL" id="JACHJQ010000009">
    <property type="protein sequence ID" value="MBB4911335.1"/>
    <property type="molecule type" value="Genomic_DNA"/>
</dbReference>
<protein>
    <submittedName>
        <fullName evidence="1">Uncharacterized protein</fullName>
    </submittedName>
</protein>
<evidence type="ECO:0000313" key="2">
    <source>
        <dbReference type="Proteomes" id="UP000520767"/>
    </source>
</evidence>
<dbReference type="AlphaFoldDB" id="A0A7W7QD34"/>
<sequence length="98" mass="9965">MTGFHMVPDVVSAAVTALSDQGKHRDTGWQGCKSAIAGNEGGIGPDPLGQAFRAIYGRLSPALREGADRVPGLIMDVAGRDARSVGDYVGSDAVAGPA</sequence>
<name>A0A7W7QD34_9PSEU</name>
<dbReference type="Proteomes" id="UP000520767">
    <property type="component" value="Unassembled WGS sequence"/>
</dbReference>
<organism evidence="1 2">
    <name type="scientific">Actinophytocola algeriensis</name>
    <dbReference type="NCBI Taxonomy" id="1768010"/>
    <lineage>
        <taxon>Bacteria</taxon>
        <taxon>Bacillati</taxon>
        <taxon>Actinomycetota</taxon>
        <taxon>Actinomycetes</taxon>
        <taxon>Pseudonocardiales</taxon>
        <taxon>Pseudonocardiaceae</taxon>
    </lineage>
</organism>
<keyword evidence="2" id="KW-1185">Reference proteome</keyword>
<evidence type="ECO:0000313" key="1">
    <source>
        <dbReference type="EMBL" id="MBB4911335.1"/>
    </source>
</evidence>
<proteinExistence type="predicted"/>
<reference evidence="1 2" key="1">
    <citation type="submission" date="2020-08" db="EMBL/GenBank/DDBJ databases">
        <title>Genomic Encyclopedia of Type Strains, Phase III (KMG-III): the genomes of soil and plant-associated and newly described type strains.</title>
        <authorList>
            <person name="Whitman W."/>
        </authorList>
    </citation>
    <scope>NUCLEOTIDE SEQUENCE [LARGE SCALE GENOMIC DNA]</scope>
    <source>
        <strain evidence="1 2">CECT 8960</strain>
    </source>
</reference>